<dbReference type="Proteomes" id="UP000228635">
    <property type="component" value="Unassembled WGS sequence"/>
</dbReference>
<keyword evidence="1" id="KW-0805">Transcription regulation</keyword>
<evidence type="ECO:0000313" key="5">
    <source>
        <dbReference type="EMBL" id="PIT92882.1"/>
    </source>
</evidence>
<dbReference type="NCBIfam" id="NF033788">
    <property type="entry name" value="HTH_metalloreg"/>
    <property type="match status" value="1"/>
</dbReference>
<dbReference type="AlphaFoldDB" id="A0A2M6WJC2"/>
<accession>A0A2M6WJC2</accession>
<dbReference type="EMBL" id="PFBA01000001">
    <property type="protein sequence ID" value="PIT92882.1"/>
    <property type="molecule type" value="Genomic_DNA"/>
</dbReference>
<sequence length="111" mass="12896">MLQLKEITHIRRHLQESSYADIALFFNALGDSTRIRVFQLLMKQKNLCVTDIARVLDISLPVASHHLRLLEMLGFSKKIRKGKMQCYEVLSNPTIIALFDRFLKEYSESVT</sequence>
<dbReference type="PANTHER" id="PTHR43132">
    <property type="entry name" value="ARSENICAL RESISTANCE OPERON REPRESSOR ARSR-RELATED"/>
    <property type="match status" value="1"/>
</dbReference>
<protein>
    <submittedName>
        <fullName evidence="5">ArsR family transcriptional regulator</fullName>
    </submittedName>
</protein>
<organism evidence="5 6">
    <name type="scientific">Candidatus Harrisonbacteria bacterium CG10_big_fil_rev_8_21_14_0_10_42_17</name>
    <dbReference type="NCBI Taxonomy" id="1974584"/>
    <lineage>
        <taxon>Bacteria</taxon>
        <taxon>Candidatus Harrisoniibacteriota</taxon>
    </lineage>
</organism>
<dbReference type="SMART" id="SM00418">
    <property type="entry name" value="HTH_ARSR"/>
    <property type="match status" value="1"/>
</dbReference>
<dbReference type="CDD" id="cd00090">
    <property type="entry name" value="HTH_ARSR"/>
    <property type="match status" value="1"/>
</dbReference>
<dbReference type="PANTHER" id="PTHR43132:SF6">
    <property type="entry name" value="HTH-TYPE TRANSCRIPTIONAL REPRESSOR CZRA"/>
    <property type="match status" value="1"/>
</dbReference>
<name>A0A2M6WJC2_9BACT</name>
<dbReference type="InterPro" id="IPR011991">
    <property type="entry name" value="ArsR-like_HTH"/>
</dbReference>
<dbReference type="InterPro" id="IPR036390">
    <property type="entry name" value="WH_DNA-bd_sf"/>
</dbReference>
<evidence type="ECO:0000256" key="2">
    <source>
        <dbReference type="ARBA" id="ARBA00023125"/>
    </source>
</evidence>
<evidence type="ECO:0000259" key="4">
    <source>
        <dbReference type="PROSITE" id="PS50987"/>
    </source>
</evidence>
<keyword evidence="3" id="KW-0804">Transcription</keyword>
<dbReference type="InterPro" id="IPR036388">
    <property type="entry name" value="WH-like_DNA-bd_sf"/>
</dbReference>
<dbReference type="GO" id="GO:0003677">
    <property type="term" value="F:DNA binding"/>
    <property type="evidence" value="ECO:0007669"/>
    <property type="project" value="UniProtKB-KW"/>
</dbReference>
<dbReference type="PROSITE" id="PS50987">
    <property type="entry name" value="HTH_ARSR_2"/>
    <property type="match status" value="1"/>
</dbReference>
<dbReference type="InterPro" id="IPR001845">
    <property type="entry name" value="HTH_ArsR_DNA-bd_dom"/>
</dbReference>
<feature type="domain" description="HTH arsR-type" evidence="4">
    <location>
        <begin position="14"/>
        <end position="110"/>
    </location>
</feature>
<dbReference type="PROSITE" id="PS00846">
    <property type="entry name" value="HTH_ARSR_1"/>
    <property type="match status" value="1"/>
</dbReference>
<proteinExistence type="predicted"/>
<reference evidence="6" key="1">
    <citation type="submission" date="2017-09" db="EMBL/GenBank/DDBJ databases">
        <title>Depth-based differentiation of microbial function through sediment-hosted aquifers and enrichment of novel symbionts in the deep terrestrial subsurface.</title>
        <authorList>
            <person name="Probst A.J."/>
            <person name="Ladd B."/>
            <person name="Jarett J.K."/>
            <person name="Geller-Mcgrath D.E."/>
            <person name="Sieber C.M.K."/>
            <person name="Emerson J.B."/>
            <person name="Anantharaman K."/>
            <person name="Thomas B.C."/>
            <person name="Malmstrom R."/>
            <person name="Stieglmeier M."/>
            <person name="Klingl A."/>
            <person name="Woyke T."/>
            <person name="Ryan C.M."/>
            <person name="Banfield J.F."/>
        </authorList>
    </citation>
    <scope>NUCLEOTIDE SEQUENCE [LARGE SCALE GENOMIC DNA]</scope>
</reference>
<dbReference type="PRINTS" id="PR00778">
    <property type="entry name" value="HTHARSR"/>
</dbReference>
<keyword evidence="2" id="KW-0238">DNA-binding</keyword>
<comment type="caution">
    <text evidence="5">The sequence shown here is derived from an EMBL/GenBank/DDBJ whole genome shotgun (WGS) entry which is preliminary data.</text>
</comment>
<dbReference type="InterPro" id="IPR051011">
    <property type="entry name" value="Metal_resp_trans_reg"/>
</dbReference>
<evidence type="ECO:0000256" key="1">
    <source>
        <dbReference type="ARBA" id="ARBA00023015"/>
    </source>
</evidence>
<dbReference type="Gene3D" id="1.10.10.10">
    <property type="entry name" value="Winged helix-like DNA-binding domain superfamily/Winged helix DNA-binding domain"/>
    <property type="match status" value="1"/>
</dbReference>
<evidence type="ECO:0000313" key="6">
    <source>
        <dbReference type="Proteomes" id="UP000228635"/>
    </source>
</evidence>
<dbReference type="Pfam" id="PF01022">
    <property type="entry name" value="HTH_5"/>
    <property type="match status" value="1"/>
</dbReference>
<dbReference type="GO" id="GO:0003700">
    <property type="term" value="F:DNA-binding transcription factor activity"/>
    <property type="evidence" value="ECO:0007669"/>
    <property type="project" value="InterPro"/>
</dbReference>
<evidence type="ECO:0000256" key="3">
    <source>
        <dbReference type="ARBA" id="ARBA00023163"/>
    </source>
</evidence>
<gene>
    <name evidence="5" type="ORF">COU08_00035</name>
</gene>
<dbReference type="SUPFAM" id="SSF46785">
    <property type="entry name" value="Winged helix' DNA-binding domain"/>
    <property type="match status" value="1"/>
</dbReference>
<dbReference type="InterPro" id="IPR018334">
    <property type="entry name" value="ArsR_HTH"/>
</dbReference>